<dbReference type="PROSITE" id="PS51318">
    <property type="entry name" value="TAT"/>
    <property type="match status" value="1"/>
</dbReference>
<dbReference type="InterPro" id="IPR006311">
    <property type="entry name" value="TAT_signal"/>
</dbReference>
<organism evidence="3 4">
    <name type="scientific">Desulfosarcina ovata subsp. sediminis</name>
    <dbReference type="NCBI Taxonomy" id="885957"/>
    <lineage>
        <taxon>Bacteria</taxon>
        <taxon>Pseudomonadati</taxon>
        <taxon>Thermodesulfobacteriota</taxon>
        <taxon>Desulfobacteria</taxon>
        <taxon>Desulfobacterales</taxon>
        <taxon>Desulfosarcinaceae</taxon>
        <taxon>Desulfosarcina</taxon>
    </lineage>
</organism>
<protein>
    <recommendedName>
        <fullName evidence="2">DUF362 domain-containing protein</fullName>
    </recommendedName>
</protein>
<dbReference type="KEGG" id="dov:DSCO28_52410"/>
<proteinExistence type="predicted"/>
<dbReference type="Proteomes" id="UP000425960">
    <property type="component" value="Chromosome"/>
</dbReference>
<sequence>MSETAMDRREFIRRCTRAGVCVAAAGSLGVAFYDSRAPAAIPGPTAALTLPDYSVGPLPGRICIARGVDRKRLVRQAFAALGGMQAFVNPGERVLLKVNAAFASPPGLGATTHPDLVKAVVRLCLEAGARKVTVTDNPINDPASCFALSGIDAAARQAGADVIVPRQSLFQRFSLTGGRLVRDWPVLAAPLLQADRIIGLAPVKDHHRSGASMTLKNWYGLLGGRRNIFHQDVHTLIAELAVMIRPTVVVLDGTQSMITNGPTGGSLSDLKPTGTLIVSTDPVAADAAGATLLGKQAQDLPFIARAEKAGAGTADYRSLNLKEIKAI</sequence>
<dbReference type="RefSeq" id="WP_155324529.1">
    <property type="nucleotide sequence ID" value="NZ_AP021876.1"/>
</dbReference>
<accession>A0A5K7ZWP1</accession>
<dbReference type="InterPro" id="IPR007160">
    <property type="entry name" value="DUF362"/>
</dbReference>
<dbReference type="EMBL" id="AP021876">
    <property type="protein sequence ID" value="BBO84675.1"/>
    <property type="molecule type" value="Genomic_DNA"/>
</dbReference>
<name>A0A5K7ZWP1_9BACT</name>
<evidence type="ECO:0000256" key="1">
    <source>
        <dbReference type="ARBA" id="ARBA00023014"/>
    </source>
</evidence>
<keyword evidence="1" id="KW-0479">Metal-binding</keyword>
<keyword evidence="1" id="KW-0408">Iron</keyword>
<evidence type="ECO:0000259" key="2">
    <source>
        <dbReference type="Pfam" id="PF04015"/>
    </source>
</evidence>
<evidence type="ECO:0000313" key="4">
    <source>
        <dbReference type="Proteomes" id="UP000425960"/>
    </source>
</evidence>
<reference evidence="3 4" key="1">
    <citation type="submission" date="2019-11" db="EMBL/GenBank/DDBJ databases">
        <title>Comparative genomics of hydrocarbon-degrading Desulfosarcina strains.</title>
        <authorList>
            <person name="Watanabe M."/>
            <person name="Kojima H."/>
            <person name="Fukui M."/>
        </authorList>
    </citation>
    <scope>NUCLEOTIDE SEQUENCE [LARGE SCALE GENOMIC DNA]</scope>
    <source>
        <strain evidence="3 4">28bB2T</strain>
    </source>
</reference>
<keyword evidence="1" id="KW-0411">Iron-sulfur</keyword>
<dbReference type="AlphaFoldDB" id="A0A5K7ZWP1"/>
<gene>
    <name evidence="3" type="ORF">DSCO28_52410</name>
</gene>
<dbReference type="Pfam" id="PF04015">
    <property type="entry name" value="DUF362"/>
    <property type="match status" value="1"/>
</dbReference>
<evidence type="ECO:0000313" key="3">
    <source>
        <dbReference type="EMBL" id="BBO84675.1"/>
    </source>
</evidence>
<dbReference type="GO" id="GO:0051536">
    <property type="term" value="F:iron-sulfur cluster binding"/>
    <property type="evidence" value="ECO:0007669"/>
    <property type="project" value="UniProtKB-KW"/>
</dbReference>
<feature type="domain" description="DUF362" evidence="2">
    <location>
        <begin position="94"/>
        <end position="290"/>
    </location>
</feature>